<evidence type="ECO:0000259" key="1">
    <source>
        <dbReference type="PROSITE" id="PS50112"/>
    </source>
</evidence>
<evidence type="ECO:0000313" key="4">
    <source>
        <dbReference type="Proteomes" id="UP001523550"/>
    </source>
</evidence>
<gene>
    <name evidence="3" type="ORF">J2T60_002591</name>
</gene>
<dbReference type="NCBIfam" id="TIGR00229">
    <property type="entry name" value="sensory_box"/>
    <property type="match status" value="1"/>
</dbReference>
<protein>
    <submittedName>
        <fullName evidence="3">Diguanylate cyclase (GGDEF)-like protein/PAS domain S-box-containing protein</fullName>
    </submittedName>
</protein>
<dbReference type="CDD" id="cd01949">
    <property type="entry name" value="GGDEF"/>
    <property type="match status" value="1"/>
</dbReference>
<dbReference type="Gene3D" id="3.30.70.270">
    <property type="match status" value="1"/>
</dbReference>
<comment type="caution">
    <text evidence="3">The sequence shown here is derived from an EMBL/GenBank/DDBJ whole genome shotgun (WGS) entry which is preliminary data.</text>
</comment>
<dbReference type="Pfam" id="PF00990">
    <property type="entry name" value="GGDEF"/>
    <property type="match status" value="1"/>
</dbReference>
<dbReference type="InterPro" id="IPR000014">
    <property type="entry name" value="PAS"/>
</dbReference>
<sequence length="290" mass="32335">MPVDLEALYPKLIHLMLDPVFVVDRDDRIVFVSDACESLLGYRAEEMIGTLITGYMHPEDMAETRASIDRVMSGQPHLDFRNRYVRKDGGVVHILWSARWIEEEGVRVGVARDMTALSEAEEELRRLAHHDPLTGLTNRLLFTDRLDTGLRAAHRNGDGLALLFLDVNDFKHINDTHGHAMGDRILCVIARRLERCIRETDTVARMGGDEFTVLLTEIDSERAVAEKLDQIVAVMAEPLGSDFAGVSMPSCSIGVACYPADGADADTLLSRADDEMYRMKRRLSAGGLLP</sequence>
<dbReference type="Proteomes" id="UP001523550">
    <property type="component" value="Unassembled WGS sequence"/>
</dbReference>
<dbReference type="NCBIfam" id="TIGR00254">
    <property type="entry name" value="GGDEF"/>
    <property type="match status" value="1"/>
</dbReference>
<dbReference type="PANTHER" id="PTHR46663:SF4">
    <property type="entry name" value="DIGUANYLATE CYCLASE DGCT-RELATED"/>
    <property type="match status" value="1"/>
</dbReference>
<dbReference type="PROSITE" id="PS50887">
    <property type="entry name" value="GGDEF"/>
    <property type="match status" value="1"/>
</dbReference>
<evidence type="ECO:0000259" key="2">
    <source>
        <dbReference type="PROSITE" id="PS50887"/>
    </source>
</evidence>
<dbReference type="InterPro" id="IPR000160">
    <property type="entry name" value="GGDEF_dom"/>
</dbReference>
<dbReference type="RefSeq" id="WP_253451078.1">
    <property type="nucleotide sequence ID" value="NZ_JALJYF010000003.1"/>
</dbReference>
<proteinExistence type="predicted"/>
<dbReference type="InterPro" id="IPR043128">
    <property type="entry name" value="Rev_trsase/Diguanyl_cyclase"/>
</dbReference>
<dbReference type="Gene3D" id="3.30.450.20">
    <property type="entry name" value="PAS domain"/>
    <property type="match status" value="1"/>
</dbReference>
<dbReference type="SMART" id="SM00267">
    <property type="entry name" value="GGDEF"/>
    <property type="match status" value="1"/>
</dbReference>
<dbReference type="PANTHER" id="PTHR46663">
    <property type="entry name" value="DIGUANYLATE CYCLASE DGCT-RELATED"/>
    <property type="match status" value="1"/>
</dbReference>
<feature type="domain" description="PAS" evidence="1">
    <location>
        <begin position="5"/>
        <end position="75"/>
    </location>
</feature>
<reference evidence="3 4" key="1">
    <citation type="submission" date="2022-03" db="EMBL/GenBank/DDBJ databases">
        <title>Genomic Encyclopedia of Type Strains, Phase III (KMG-III): the genomes of soil and plant-associated and newly described type strains.</title>
        <authorList>
            <person name="Whitman W."/>
        </authorList>
    </citation>
    <scope>NUCLEOTIDE SEQUENCE [LARGE SCALE GENOMIC DNA]</scope>
    <source>
        <strain evidence="3 4">BSker1</strain>
    </source>
</reference>
<dbReference type="InterPro" id="IPR035965">
    <property type="entry name" value="PAS-like_dom_sf"/>
</dbReference>
<dbReference type="PROSITE" id="PS50112">
    <property type="entry name" value="PAS"/>
    <property type="match status" value="1"/>
</dbReference>
<dbReference type="EMBL" id="JALJYF010000003">
    <property type="protein sequence ID" value="MCP1728577.1"/>
    <property type="molecule type" value="Genomic_DNA"/>
</dbReference>
<organism evidence="3 4">
    <name type="scientific">Natronospira proteinivora</name>
    <dbReference type="NCBI Taxonomy" id="1807133"/>
    <lineage>
        <taxon>Bacteria</taxon>
        <taxon>Pseudomonadati</taxon>
        <taxon>Pseudomonadota</taxon>
        <taxon>Gammaproteobacteria</taxon>
        <taxon>Natronospirales</taxon>
        <taxon>Natronospiraceae</taxon>
        <taxon>Natronospira</taxon>
    </lineage>
</organism>
<evidence type="ECO:0000313" key="3">
    <source>
        <dbReference type="EMBL" id="MCP1728577.1"/>
    </source>
</evidence>
<feature type="domain" description="GGDEF" evidence="2">
    <location>
        <begin position="158"/>
        <end position="290"/>
    </location>
</feature>
<dbReference type="SUPFAM" id="SSF55073">
    <property type="entry name" value="Nucleotide cyclase"/>
    <property type="match status" value="1"/>
</dbReference>
<dbReference type="InterPro" id="IPR013767">
    <property type="entry name" value="PAS_fold"/>
</dbReference>
<dbReference type="CDD" id="cd00130">
    <property type="entry name" value="PAS"/>
    <property type="match status" value="1"/>
</dbReference>
<dbReference type="Pfam" id="PF00989">
    <property type="entry name" value="PAS"/>
    <property type="match status" value="1"/>
</dbReference>
<accession>A0ABT1GBY6</accession>
<keyword evidence="4" id="KW-1185">Reference proteome</keyword>
<dbReference type="SUPFAM" id="SSF55785">
    <property type="entry name" value="PYP-like sensor domain (PAS domain)"/>
    <property type="match status" value="1"/>
</dbReference>
<name>A0ABT1GBY6_9GAMM</name>
<dbReference type="SMART" id="SM00091">
    <property type="entry name" value="PAS"/>
    <property type="match status" value="1"/>
</dbReference>
<dbReference type="InterPro" id="IPR052163">
    <property type="entry name" value="DGC-Regulatory_Protein"/>
</dbReference>
<dbReference type="InterPro" id="IPR029787">
    <property type="entry name" value="Nucleotide_cyclase"/>
</dbReference>